<dbReference type="FunFam" id="3.40.50.300:FF:001826">
    <property type="entry name" value="Nickel import system ATP-binding protein NikD"/>
    <property type="match status" value="1"/>
</dbReference>
<proteinExistence type="inferred from homology"/>
<evidence type="ECO:0000256" key="10">
    <source>
        <dbReference type="ARBA" id="ARBA00023112"/>
    </source>
</evidence>
<dbReference type="Gene3D" id="3.40.50.300">
    <property type="entry name" value="P-loop containing nucleotide triphosphate hydrolases"/>
    <property type="match status" value="1"/>
</dbReference>
<protein>
    <recommendedName>
        <fullName evidence="14">Nickel import system ATP-binding protein NikD</fullName>
        <ecNumber evidence="13">7.2.2.11</ecNumber>
    </recommendedName>
</protein>
<dbReference type="AlphaFoldDB" id="A0A2T4Q136"/>
<comment type="subunit">
    <text evidence="12">The complex is composed of two ATP-binding proteins (NikD and NikE), two transmembrane proteins (NikB and NikC) and a solute-binding protein (NikA).</text>
</comment>
<evidence type="ECO:0000256" key="1">
    <source>
        <dbReference type="ARBA" id="ARBA00004202"/>
    </source>
</evidence>
<dbReference type="PANTHER" id="PTHR43297">
    <property type="entry name" value="OLIGOPEPTIDE TRANSPORT ATP-BINDING PROTEIN APPD"/>
    <property type="match status" value="1"/>
</dbReference>
<comment type="similarity">
    <text evidence="2">Belongs to the ABC transporter superfamily.</text>
</comment>
<dbReference type="SMART" id="SM00382">
    <property type="entry name" value="AAA"/>
    <property type="match status" value="1"/>
</dbReference>
<evidence type="ECO:0000256" key="5">
    <source>
        <dbReference type="ARBA" id="ARBA00022596"/>
    </source>
</evidence>
<evidence type="ECO:0000256" key="12">
    <source>
        <dbReference type="ARBA" id="ARBA00038669"/>
    </source>
</evidence>
<keyword evidence="10" id="KW-0921">Nickel transport</keyword>
<comment type="catalytic activity">
    <reaction evidence="15">
        <text>Ni(2+)(out) + ATP + H2O = Ni(2+)(in) + ADP + phosphate + H(+)</text>
        <dbReference type="Rhea" id="RHEA:15557"/>
        <dbReference type="ChEBI" id="CHEBI:15377"/>
        <dbReference type="ChEBI" id="CHEBI:15378"/>
        <dbReference type="ChEBI" id="CHEBI:30616"/>
        <dbReference type="ChEBI" id="CHEBI:43474"/>
        <dbReference type="ChEBI" id="CHEBI:49786"/>
        <dbReference type="ChEBI" id="CHEBI:456216"/>
        <dbReference type="EC" id="7.2.2.11"/>
    </reaction>
    <physiologicalReaction direction="left-to-right" evidence="15">
        <dbReference type="Rhea" id="RHEA:15558"/>
    </physiologicalReaction>
</comment>
<evidence type="ECO:0000313" key="17">
    <source>
        <dbReference type="EMBL" id="PTI51334.1"/>
    </source>
</evidence>
<keyword evidence="3" id="KW-0813">Transport</keyword>
<dbReference type="PANTHER" id="PTHR43297:SF2">
    <property type="entry name" value="DIPEPTIDE TRANSPORT ATP-BINDING PROTEIN DPPD"/>
    <property type="match status" value="1"/>
</dbReference>
<dbReference type="Proteomes" id="UP000240717">
    <property type="component" value="Unassembled WGS sequence"/>
</dbReference>
<evidence type="ECO:0000259" key="16">
    <source>
        <dbReference type="PROSITE" id="PS50893"/>
    </source>
</evidence>
<evidence type="ECO:0000256" key="6">
    <source>
        <dbReference type="ARBA" id="ARBA00022741"/>
    </source>
</evidence>
<sequence>MNIIEIKGLTINDSNGQPLLNRVDLSIKKQQINAIIGESGAGKTVTMRFILNQLPKDFQIEYDYFLFNGHAMKHLNDKLGKDIGYISQNYTQSFNDHTKLGKQLISIYRTQYDVSKQIANTKVKEALTWVNLPSEEILTRYSFQLSGGQLERVYIASVLMLDPKLIIADEPVASLDMVNGLQIMDLLEHIVRDHHQTLLIVTHNMSHVLKYADQIDVIQNGQIVDRGNRSYFESKQSTPYTQRLFHFRSHIKRGYHD</sequence>
<evidence type="ECO:0000256" key="9">
    <source>
        <dbReference type="ARBA" id="ARBA00023065"/>
    </source>
</evidence>
<evidence type="ECO:0000256" key="8">
    <source>
        <dbReference type="ARBA" id="ARBA00022967"/>
    </source>
</evidence>
<evidence type="ECO:0000256" key="14">
    <source>
        <dbReference type="ARBA" id="ARBA00044143"/>
    </source>
</evidence>
<dbReference type="PROSITE" id="PS50893">
    <property type="entry name" value="ABC_TRANSPORTER_2"/>
    <property type="match status" value="1"/>
</dbReference>
<accession>A0A2T4Q136</accession>
<evidence type="ECO:0000256" key="7">
    <source>
        <dbReference type="ARBA" id="ARBA00022840"/>
    </source>
</evidence>
<keyword evidence="11" id="KW-0472">Membrane</keyword>
<comment type="caution">
    <text evidence="17">The sequence shown here is derived from an EMBL/GenBank/DDBJ whole genome shotgun (WGS) entry which is preliminary data.</text>
</comment>
<gene>
    <name evidence="17" type="ORF">BU085_05575</name>
</gene>
<evidence type="ECO:0000256" key="15">
    <source>
        <dbReference type="ARBA" id="ARBA00048610"/>
    </source>
</evidence>
<evidence type="ECO:0000256" key="2">
    <source>
        <dbReference type="ARBA" id="ARBA00005417"/>
    </source>
</evidence>
<dbReference type="RefSeq" id="WP_107532806.1">
    <property type="nucleotide sequence ID" value="NZ_PZEV01000014.1"/>
</dbReference>
<keyword evidence="9" id="KW-0406">Ion transport</keyword>
<dbReference type="EC" id="7.2.2.11" evidence="13"/>
<evidence type="ECO:0000256" key="13">
    <source>
        <dbReference type="ARBA" id="ARBA00039098"/>
    </source>
</evidence>
<organism evidence="17 18">
    <name type="scientific">Staphylococcus warneri</name>
    <dbReference type="NCBI Taxonomy" id="1292"/>
    <lineage>
        <taxon>Bacteria</taxon>
        <taxon>Bacillati</taxon>
        <taxon>Bacillota</taxon>
        <taxon>Bacilli</taxon>
        <taxon>Bacillales</taxon>
        <taxon>Staphylococcaceae</taxon>
        <taxon>Staphylococcus</taxon>
    </lineage>
</organism>
<keyword evidence="7 17" id="KW-0067">ATP-binding</keyword>
<feature type="domain" description="ABC transporter" evidence="16">
    <location>
        <begin position="4"/>
        <end position="245"/>
    </location>
</feature>
<dbReference type="InterPro" id="IPR027417">
    <property type="entry name" value="P-loop_NTPase"/>
</dbReference>
<dbReference type="GO" id="GO:0005886">
    <property type="term" value="C:plasma membrane"/>
    <property type="evidence" value="ECO:0007669"/>
    <property type="project" value="UniProtKB-SubCell"/>
</dbReference>
<name>A0A2T4Q136_STAWA</name>
<dbReference type="GO" id="GO:0015413">
    <property type="term" value="F:ABC-type nickel transporter activity"/>
    <property type="evidence" value="ECO:0007669"/>
    <property type="project" value="UniProtKB-EC"/>
</dbReference>
<dbReference type="EMBL" id="PZEV01000014">
    <property type="protein sequence ID" value="PTI51334.1"/>
    <property type="molecule type" value="Genomic_DNA"/>
</dbReference>
<dbReference type="GO" id="GO:0016887">
    <property type="term" value="F:ATP hydrolysis activity"/>
    <property type="evidence" value="ECO:0007669"/>
    <property type="project" value="InterPro"/>
</dbReference>
<keyword evidence="8" id="KW-1278">Translocase</keyword>
<dbReference type="GO" id="GO:0005524">
    <property type="term" value="F:ATP binding"/>
    <property type="evidence" value="ECO:0007669"/>
    <property type="project" value="UniProtKB-KW"/>
</dbReference>
<dbReference type="SUPFAM" id="SSF52540">
    <property type="entry name" value="P-loop containing nucleoside triphosphate hydrolases"/>
    <property type="match status" value="1"/>
</dbReference>
<keyword evidence="5" id="KW-0533">Nickel</keyword>
<keyword evidence="6" id="KW-0547">Nucleotide-binding</keyword>
<comment type="subcellular location">
    <subcellularLocation>
        <location evidence="1">Cell membrane</location>
        <topology evidence="1">Peripheral membrane protein</topology>
    </subcellularLocation>
</comment>
<evidence type="ECO:0000256" key="11">
    <source>
        <dbReference type="ARBA" id="ARBA00023136"/>
    </source>
</evidence>
<dbReference type="Pfam" id="PF00005">
    <property type="entry name" value="ABC_tran"/>
    <property type="match status" value="1"/>
</dbReference>
<keyword evidence="4" id="KW-1003">Cell membrane</keyword>
<evidence type="ECO:0000256" key="3">
    <source>
        <dbReference type="ARBA" id="ARBA00022448"/>
    </source>
</evidence>
<evidence type="ECO:0000313" key="18">
    <source>
        <dbReference type="Proteomes" id="UP000240717"/>
    </source>
</evidence>
<dbReference type="InterPro" id="IPR050388">
    <property type="entry name" value="ABC_Ni/Peptide_Import"/>
</dbReference>
<evidence type="ECO:0000256" key="4">
    <source>
        <dbReference type="ARBA" id="ARBA00022475"/>
    </source>
</evidence>
<dbReference type="STRING" id="1194526.A284_06740"/>
<dbReference type="InterPro" id="IPR003593">
    <property type="entry name" value="AAA+_ATPase"/>
</dbReference>
<reference evidence="17 18" key="1">
    <citation type="journal article" date="2016" name="Front. Microbiol.">
        <title>Comprehensive Phylogenetic Analysis of Bovine Non-aureus Staphylococci Species Based on Whole-Genome Sequencing.</title>
        <authorList>
            <person name="Naushad S."/>
            <person name="Barkema H.W."/>
            <person name="Luby C."/>
            <person name="Condas L.A."/>
            <person name="Nobrega D.B."/>
            <person name="Carson D.A."/>
            <person name="De Buck J."/>
        </authorList>
    </citation>
    <scope>NUCLEOTIDE SEQUENCE [LARGE SCALE GENOMIC DNA]</scope>
    <source>
        <strain evidence="17 18">SNUC 2993</strain>
    </source>
</reference>
<dbReference type="InterPro" id="IPR003439">
    <property type="entry name" value="ABC_transporter-like_ATP-bd"/>
</dbReference>